<reference evidence="2" key="2">
    <citation type="submission" date="2021-01" db="EMBL/GenBank/DDBJ databases">
        <authorList>
            <person name="Schikora-Tamarit M.A."/>
        </authorList>
    </citation>
    <scope>NUCLEOTIDE SEQUENCE</scope>
    <source>
        <strain evidence="2">CBS2887</strain>
    </source>
</reference>
<reference evidence="2" key="1">
    <citation type="journal article" date="2021" name="Open Biol.">
        <title>Shared evolutionary footprints suggest mitochondrial oxidative damage underlies multiple complex I losses in fungi.</title>
        <authorList>
            <person name="Schikora-Tamarit M.A."/>
            <person name="Marcet-Houben M."/>
            <person name="Nosek J."/>
            <person name="Gabaldon T."/>
        </authorList>
    </citation>
    <scope>NUCLEOTIDE SEQUENCE</scope>
    <source>
        <strain evidence="2">CBS2887</strain>
    </source>
</reference>
<dbReference type="GO" id="GO:0030139">
    <property type="term" value="C:endocytic vesicle"/>
    <property type="evidence" value="ECO:0007669"/>
    <property type="project" value="TreeGrafter"/>
</dbReference>
<gene>
    <name evidence="2" type="ORF">WICPIJ_004295</name>
</gene>
<dbReference type="GO" id="GO:0005794">
    <property type="term" value="C:Golgi apparatus"/>
    <property type="evidence" value="ECO:0007669"/>
    <property type="project" value="TreeGrafter"/>
</dbReference>
<comment type="caution">
    <text evidence="2">The sequence shown here is derived from an EMBL/GenBank/DDBJ whole genome shotgun (WGS) entry which is preliminary data.</text>
</comment>
<dbReference type="GO" id="GO:0016020">
    <property type="term" value="C:membrane"/>
    <property type="evidence" value="ECO:0007669"/>
    <property type="project" value="TreeGrafter"/>
</dbReference>
<dbReference type="GO" id="GO:0005829">
    <property type="term" value="C:cytosol"/>
    <property type="evidence" value="ECO:0007669"/>
    <property type="project" value="GOC"/>
</dbReference>
<dbReference type="InterPro" id="IPR057981">
    <property type="entry name" value="TPR_LAA1-like_C"/>
</dbReference>
<dbReference type="SUPFAM" id="SSF48371">
    <property type="entry name" value="ARM repeat"/>
    <property type="match status" value="2"/>
</dbReference>
<evidence type="ECO:0000313" key="2">
    <source>
        <dbReference type="EMBL" id="KAH3684710.1"/>
    </source>
</evidence>
<dbReference type="PANTHER" id="PTHR21663">
    <property type="entry name" value="HYPOTHETICAL HEAT DOMAIN-CONTAINING"/>
    <property type="match status" value="1"/>
</dbReference>
<dbReference type="GO" id="GO:0008104">
    <property type="term" value="P:intracellular protein localization"/>
    <property type="evidence" value="ECO:0007669"/>
    <property type="project" value="TreeGrafter"/>
</dbReference>
<dbReference type="GO" id="GO:0042147">
    <property type="term" value="P:retrograde transport, endosome to Golgi"/>
    <property type="evidence" value="ECO:0007669"/>
    <property type="project" value="TreeGrafter"/>
</dbReference>
<evidence type="ECO:0000259" key="1">
    <source>
        <dbReference type="Pfam" id="PF25808"/>
    </source>
</evidence>
<proteinExistence type="predicted"/>
<dbReference type="OrthoDB" id="3980435at2759"/>
<organism evidence="2 3">
    <name type="scientific">Wickerhamomyces pijperi</name>
    <name type="common">Yeast</name>
    <name type="synonym">Pichia pijperi</name>
    <dbReference type="NCBI Taxonomy" id="599730"/>
    <lineage>
        <taxon>Eukaryota</taxon>
        <taxon>Fungi</taxon>
        <taxon>Dikarya</taxon>
        <taxon>Ascomycota</taxon>
        <taxon>Saccharomycotina</taxon>
        <taxon>Saccharomycetes</taxon>
        <taxon>Phaffomycetales</taxon>
        <taxon>Wickerhamomycetaceae</taxon>
        <taxon>Wickerhamomyces</taxon>
    </lineage>
</organism>
<feature type="domain" description="LAA1-like C-terminal TPR repeats" evidence="1">
    <location>
        <begin position="1742"/>
        <end position="1888"/>
    </location>
</feature>
<protein>
    <recommendedName>
        <fullName evidence="1">LAA1-like C-terminal TPR repeats domain-containing protein</fullName>
    </recommendedName>
</protein>
<dbReference type="Pfam" id="PF20210">
    <property type="entry name" value="Laa1_Sip1_HTR5"/>
    <property type="match status" value="1"/>
</dbReference>
<dbReference type="PANTHER" id="PTHR21663:SF0">
    <property type="entry name" value="HEAT REPEAT-CONTAINING PROTEIN 5B"/>
    <property type="match status" value="1"/>
</dbReference>
<dbReference type="Proteomes" id="UP000774326">
    <property type="component" value="Unassembled WGS sequence"/>
</dbReference>
<dbReference type="GO" id="GO:0006897">
    <property type="term" value="P:endocytosis"/>
    <property type="evidence" value="ECO:0007669"/>
    <property type="project" value="TreeGrafter"/>
</dbReference>
<dbReference type="InterPro" id="IPR046837">
    <property type="entry name" value="Laa1/Sip1/HEATR5-like_HEAT"/>
</dbReference>
<dbReference type="Pfam" id="PF25808">
    <property type="entry name" value="TPR_LAA1_C"/>
    <property type="match status" value="1"/>
</dbReference>
<dbReference type="InterPro" id="IPR016024">
    <property type="entry name" value="ARM-type_fold"/>
</dbReference>
<evidence type="ECO:0000313" key="3">
    <source>
        <dbReference type="Proteomes" id="UP000774326"/>
    </source>
</evidence>
<sequence length="1889" mass="210875">MEQILSQLNLPPLQSANGSAANGNTHNSLILQQRLLTLIIDSHIHISTKTKGDEASESAAVKKDLIETIQHLDHIVDEISKQQTSAIINTSMSEQIAQLYVTLLTQEPLKLYQCTNKFITSFTNDAADTSKSKSLGLSLLPVYILSAIYQFFGKDVTSFIPLLITTSLKQIKENASTDSTPSTLSLAYSTLLATVVKVIYRLNLVNEQHSSMMPTESQVSKYLKLLNSKTLQSENTILGELYSIFGQVTMLSQSTTTTATSSNPSNSDPIDLARFKKAYFTTYIIPAFNSSFPEVRSSIAKSMSRVLGASNVLDFHQVVKFYYEVYHECVIKDFTSQGLYIVNDCEINKDESYGIEIFESLTDLIVNKGVVSSASATASSISVGLGSADLNEHIMDYFRELLTTFLAHQHHNHSLLIKQLLMVVKAMVESISEMFKVSFFDKLYQSLQKNNDKESLNESQTLLVLQSMKMILTQQGHTNSLNLDVDKYQIVLIQLSLSSSSSSSTEIIRDSAIDTLVLLVRHSPIIMKEMLRNFFNEIKQMSNNSSSSSSKTNDKNLGMSLIVSNLLRVVGAELDDPTDKLGDQIWKFGFNYIKANQESNGDEDPFLIGSWTLIAGVLSSGHSDKQYLASLIEDFKLLWATAISNIAPSGKAGSSNLLLEYQMSAMDALITHHIDELAAQDLNYFMESISAQRAKTTTKGKVQQVIEQRLFKLFHKFNEKSTKGPHSSSTSSSILIGAVYNLTEYPNQLCSKWTEFQSEQRCLHWLNEWSLGIEGTVSDSTSVIDSSIGIFIDNFAIVSEKIQLSLIEIMRNFIVTTTSHAKKEGSSDLKKTVAVLGTNVSFAINGALKMTAVSQSSKNTRRRTFAVNGQVKANLLDTLQLLYETTPSEGLLLLNAESIGLLHSVTNSVNEQSNSSISLIISKIVNNDEWRMRCFNALILSNIYKYGHSNFQEIFSVLLTLMKDPNVQVHHYAMVALTGLLESHVTVLQLDHVKELLLSLHSSSCSSSASLKVLSFVKALVINLGFGLQSLEPSIKAILKNVLMGSLYSPTLSQSQAILLQIFNELIIFDSSMIPLELILKYLKAAILNNLTNYRIGDGKFQLNLSLQSELQSLDCSNLPLLRSCLKLVLNISKINEGFQFPAYLENLLWCVLEKYPDLPEMEDIIRESVSLSSDFPQLMKKYILSFNKSRLQVLQGYWELEKSVVNKYRNVNRNKKDATAADEESQSINKQNSNLINASDPINWRFKQHLLTSITAILEQSSVSDLTVISTEIEPLIKISFNASTSHISLIKAQGIKLLRMIIYRFASFKDPIFPQFTLLHQQQAQIISAIVPAFDKASDANIATDALGVIGLLIGRNVISRLKKTDRLVILLTDSLNGVCERNVSGGNSETVICGVPLTSEMSFRVFQVGVLNAWAELGLMSLTQSDNDTSNSDGEPIQKKLLEDHMSDLLPQWISVLKQYTVSTCRGSDGSKSELIKLVKIVRIISLIVETDASQIETLLKDDASSFYYVMYADCLYLLTTTHNQPDSIISVLQSTTGLLQASELVRLIYGDEKIFMESYEVWKRLLCVNGASSEIQLAVVDVIVKLFNGIVGLVGDEISEMFIEKLFELIELVFLPLNSTDAGSDWSVVPTILNRALDDMIYKLPPFLMSDLMLVTFKFTLRYVQRHSFALSIIKKILLKFKDVEAWDTINQIYQRTDFSFASNGINSLLLFTVFLNTAQDHFHIHNSSQIVALIKHQLFNDKENIQLTIQSVKSIILISSSSSKSSASQIIKPLSLYFLTTIHANITDLPLSEQSKIFIELFILILKTSTTNTLPLYQSLVPILLQIGSTSDIGDHGDGDDEEYIRSKLNYIISLDQDFFKRNVIMNDTLSDRQKRQLRTLLQS</sequence>
<accession>A0A9P8TN11</accession>
<keyword evidence="3" id="KW-1185">Reference proteome</keyword>
<dbReference type="EMBL" id="JAEUBG010002352">
    <property type="protein sequence ID" value="KAH3684710.1"/>
    <property type="molecule type" value="Genomic_DNA"/>
</dbReference>
<dbReference type="InterPro" id="IPR040108">
    <property type="entry name" value="Laa1/Sip1/HEATR5"/>
</dbReference>
<name>A0A9P8TN11_WICPI</name>